<accession>A0A368FNB0</accession>
<dbReference type="PANTHER" id="PTHR46957:SF3">
    <property type="entry name" value="CYTOKINE RECEPTOR"/>
    <property type="match status" value="1"/>
</dbReference>
<dbReference type="InterPro" id="IPR056966">
    <property type="entry name" value="Fn3_Dep-1_5th"/>
</dbReference>
<dbReference type="InterPro" id="IPR057482">
    <property type="entry name" value="Fn3_Dep-1_3rd"/>
</dbReference>
<name>A0A368FNB0_ANCCA</name>
<feature type="domain" description="Fibronectin type-III" evidence="1">
    <location>
        <begin position="371"/>
        <end position="462"/>
    </location>
</feature>
<comment type="caution">
    <text evidence="2">The sequence shown here is derived from an EMBL/GenBank/DDBJ whole genome shotgun (WGS) entry which is preliminary data.</text>
</comment>
<gene>
    <name evidence="2" type="ORF">ANCCAN_20453</name>
</gene>
<dbReference type="Proteomes" id="UP000252519">
    <property type="component" value="Unassembled WGS sequence"/>
</dbReference>
<dbReference type="Pfam" id="PF25300">
    <property type="entry name" value="Fn3_Dep-1_3rd"/>
    <property type="match status" value="1"/>
</dbReference>
<reference evidence="2 3" key="1">
    <citation type="submission" date="2014-10" db="EMBL/GenBank/DDBJ databases">
        <title>Draft genome of the hookworm Ancylostoma caninum.</title>
        <authorList>
            <person name="Mitreva M."/>
        </authorList>
    </citation>
    <scope>NUCLEOTIDE SEQUENCE [LARGE SCALE GENOMIC DNA]</scope>
    <source>
        <strain evidence="2 3">Baltimore</strain>
    </source>
</reference>
<dbReference type="AlphaFoldDB" id="A0A368FNB0"/>
<dbReference type="InterPro" id="IPR036116">
    <property type="entry name" value="FN3_sf"/>
</dbReference>
<dbReference type="PROSITE" id="PS50853">
    <property type="entry name" value="FN3"/>
    <property type="match status" value="2"/>
</dbReference>
<dbReference type="STRING" id="29170.A0A368FNB0"/>
<dbReference type="Gene3D" id="2.60.40.10">
    <property type="entry name" value="Immunoglobulins"/>
    <property type="match status" value="2"/>
</dbReference>
<dbReference type="InterPro" id="IPR013783">
    <property type="entry name" value="Ig-like_fold"/>
</dbReference>
<feature type="domain" description="Fibronectin type-III" evidence="1">
    <location>
        <begin position="9"/>
        <end position="101"/>
    </location>
</feature>
<dbReference type="EMBL" id="JOJR01000879">
    <property type="protein sequence ID" value="RCN33711.1"/>
    <property type="molecule type" value="Genomic_DNA"/>
</dbReference>
<dbReference type="InterPro" id="IPR056970">
    <property type="entry name" value="Fn3_Dep-1_4th"/>
</dbReference>
<proteinExistence type="predicted"/>
<dbReference type="OrthoDB" id="5830925at2759"/>
<dbReference type="CDD" id="cd00063">
    <property type="entry name" value="FN3"/>
    <property type="match status" value="2"/>
</dbReference>
<evidence type="ECO:0000259" key="1">
    <source>
        <dbReference type="PROSITE" id="PS50853"/>
    </source>
</evidence>
<keyword evidence="3" id="KW-1185">Reference proteome</keyword>
<dbReference type="Pfam" id="PF24946">
    <property type="entry name" value="Fn3_Dep-1_4th"/>
    <property type="match status" value="1"/>
</dbReference>
<sequence>MNSIPVPSAVSTVSVSENGTSCLEVEWSLSPNSGADSFILRYAQLHSVSNNSVTLPETDRSIHLCDGIVPGTVYVISVAVKKRNSLSEEKVVTYAVRPMPPVDFQVSPDITKGKYRLTAELSTQSRYDGCHVSVVSETLEKVDADGELEDDGGNKSCTVLLPLIPGERFEFTLSTFSNNVTSSKLHRSVVLTPAFDMSGFGLSLQVVGLESKLQMRLFPTVGSGNGRRLSGDPLHASPLIQIFTVTKSGIVSETRFNEHFRLSAPPVNVSVNAITRTSAALQAAFVSSEDADGECFLNIVVLDMHSHVVLDKTLRAQSNAFSAVELNGLRPFHKYTVNSKITCASGPSGCLPSSRSMRQLTFSTMQDRPGPVLSLTVRPLNPYSAQLSWLPPALPNGILTHYIVDVTQEVQEFYRSFAEYHFCLCLFVGYNFVVRAATEAGSGDVPSNSPESIKMPIMAPPRTNLVPTVAPESITSHSLTVKYSSAMFDAKHGKITKSALLVAEVTEDGRVSETWMNSENVTYTWMQVQRFDVWPLYTAVVDESPPDQMHSVILTQVGRASYCGSWKNWKISI</sequence>
<organism evidence="2 3">
    <name type="scientific">Ancylostoma caninum</name>
    <name type="common">Dog hookworm</name>
    <dbReference type="NCBI Taxonomy" id="29170"/>
    <lineage>
        <taxon>Eukaryota</taxon>
        <taxon>Metazoa</taxon>
        <taxon>Ecdysozoa</taxon>
        <taxon>Nematoda</taxon>
        <taxon>Chromadorea</taxon>
        <taxon>Rhabditida</taxon>
        <taxon>Rhabditina</taxon>
        <taxon>Rhabditomorpha</taxon>
        <taxon>Strongyloidea</taxon>
        <taxon>Ancylostomatidae</taxon>
        <taxon>Ancylostomatinae</taxon>
        <taxon>Ancylostoma</taxon>
    </lineage>
</organism>
<dbReference type="InterPro" id="IPR056969">
    <property type="entry name" value="Fn3_Dep-1_6th"/>
</dbReference>
<dbReference type="InterPro" id="IPR050713">
    <property type="entry name" value="RTP_Phos/Ushers"/>
</dbReference>
<dbReference type="Pfam" id="PF24950">
    <property type="entry name" value="Fn3_Dep-1_6th"/>
    <property type="match status" value="1"/>
</dbReference>
<dbReference type="SUPFAM" id="SSF49265">
    <property type="entry name" value="Fibronectin type III"/>
    <property type="match status" value="1"/>
</dbReference>
<dbReference type="InterPro" id="IPR003961">
    <property type="entry name" value="FN3_dom"/>
</dbReference>
<evidence type="ECO:0000313" key="2">
    <source>
        <dbReference type="EMBL" id="RCN33711.1"/>
    </source>
</evidence>
<dbReference type="GO" id="GO:0016020">
    <property type="term" value="C:membrane"/>
    <property type="evidence" value="ECO:0007669"/>
    <property type="project" value="UniProtKB-SubCell"/>
</dbReference>
<dbReference type="SMART" id="SM00060">
    <property type="entry name" value="FN3"/>
    <property type="match status" value="3"/>
</dbReference>
<evidence type="ECO:0000313" key="3">
    <source>
        <dbReference type="Proteomes" id="UP000252519"/>
    </source>
</evidence>
<dbReference type="Pfam" id="PF24940">
    <property type="entry name" value="Fn3_Dep-1_5th"/>
    <property type="match status" value="1"/>
</dbReference>
<dbReference type="PANTHER" id="PTHR46957">
    <property type="entry name" value="CYTOKINE RECEPTOR"/>
    <property type="match status" value="1"/>
</dbReference>
<protein>
    <submittedName>
        <fullName evidence="2">Fibronectin type III domain protein</fullName>
    </submittedName>
</protein>